<dbReference type="EMBL" id="BKZW01000001">
    <property type="protein sequence ID" value="GER86381.1"/>
    <property type="molecule type" value="Genomic_DNA"/>
</dbReference>
<feature type="compositionally biased region" description="Polar residues" evidence="12">
    <location>
        <begin position="667"/>
        <end position="681"/>
    </location>
</feature>
<dbReference type="CDD" id="cd00009">
    <property type="entry name" value="AAA"/>
    <property type="match status" value="1"/>
</dbReference>
<comment type="function">
    <text evidence="11">DNA polymerase III is a complex, multichain enzyme responsible for most of the replicative synthesis in bacteria. This DNA polymerase also exhibits 3' to 5' exonuclease activity.</text>
</comment>
<dbReference type="InterPro" id="IPR001270">
    <property type="entry name" value="ClpA/B"/>
</dbReference>
<dbReference type="Gene3D" id="1.20.272.10">
    <property type="match status" value="1"/>
</dbReference>
<comment type="similarity">
    <text evidence="1 11">Belongs to the DnaX/STICHEL family.</text>
</comment>
<dbReference type="InterPro" id="IPR022754">
    <property type="entry name" value="DNA_pol_III_gamma-3"/>
</dbReference>
<keyword evidence="4 11" id="KW-0235">DNA replication</keyword>
<dbReference type="InterPro" id="IPR027417">
    <property type="entry name" value="P-loop_NTPase"/>
</dbReference>
<comment type="catalytic activity">
    <reaction evidence="10 11">
        <text>DNA(n) + a 2'-deoxyribonucleoside 5'-triphosphate = DNA(n+1) + diphosphate</text>
        <dbReference type="Rhea" id="RHEA:22508"/>
        <dbReference type="Rhea" id="RHEA-COMP:17339"/>
        <dbReference type="Rhea" id="RHEA-COMP:17340"/>
        <dbReference type="ChEBI" id="CHEBI:33019"/>
        <dbReference type="ChEBI" id="CHEBI:61560"/>
        <dbReference type="ChEBI" id="CHEBI:173112"/>
        <dbReference type="EC" id="2.7.7.7"/>
    </reaction>
</comment>
<gene>
    <name evidence="11" type="primary">dnaX</name>
    <name evidence="14" type="ORF">KDW_05430</name>
</gene>
<dbReference type="GO" id="GO:0005524">
    <property type="term" value="F:ATP binding"/>
    <property type="evidence" value="ECO:0007669"/>
    <property type="project" value="UniProtKB-KW"/>
</dbReference>
<dbReference type="RefSeq" id="WP_151754523.1">
    <property type="nucleotide sequence ID" value="NZ_BKZW01000001.1"/>
</dbReference>
<dbReference type="GO" id="GO:0006261">
    <property type="term" value="P:DNA-templated DNA replication"/>
    <property type="evidence" value="ECO:0007669"/>
    <property type="project" value="TreeGrafter"/>
</dbReference>
<dbReference type="NCBIfam" id="NF004046">
    <property type="entry name" value="PRK05563.1"/>
    <property type="match status" value="1"/>
</dbReference>
<evidence type="ECO:0000256" key="5">
    <source>
        <dbReference type="ARBA" id="ARBA00022723"/>
    </source>
</evidence>
<feature type="compositionally biased region" description="Pro residues" evidence="12">
    <location>
        <begin position="618"/>
        <end position="640"/>
    </location>
</feature>
<dbReference type="SUPFAM" id="SSF48019">
    <property type="entry name" value="post-AAA+ oligomerization domain-like"/>
    <property type="match status" value="1"/>
</dbReference>
<dbReference type="SUPFAM" id="SSF52540">
    <property type="entry name" value="P-loop containing nucleoside triphosphate hydrolases"/>
    <property type="match status" value="1"/>
</dbReference>
<name>A0A5J4KJP5_9CHLR</name>
<dbReference type="FunFam" id="3.40.50.300:FF:000014">
    <property type="entry name" value="DNA polymerase III subunit gamma/tau"/>
    <property type="match status" value="1"/>
</dbReference>
<evidence type="ECO:0000256" key="10">
    <source>
        <dbReference type="ARBA" id="ARBA00049244"/>
    </source>
</evidence>
<dbReference type="PANTHER" id="PTHR11669">
    <property type="entry name" value="REPLICATION FACTOR C / DNA POLYMERASE III GAMMA-TAU SUBUNIT"/>
    <property type="match status" value="1"/>
</dbReference>
<dbReference type="Gene3D" id="3.40.50.300">
    <property type="entry name" value="P-loop containing nucleotide triphosphate hydrolases"/>
    <property type="match status" value="1"/>
</dbReference>
<keyword evidence="3 11" id="KW-0548">Nucleotidyltransferase</keyword>
<dbReference type="GO" id="GO:0009360">
    <property type="term" value="C:DNA polymerase III complex"/>
    <property type="evidence" value="ECO:0007669"/>
    <property type="project" value="InterPro"/>
</dbReference>
<proteinExistence type="inferred from homology"/>
<dbReference type="Proteomes" id="UP000326912">
    <property type="component" value="Unassembled WGS sequence"/>
</dbReference>
<reference evidence="14 15" key="1">
    <citation type="submission" date="2019-10" db="EMBL/GenBank/DDBJ databases">
        <title>Dictyobacter vulcani sp. nov., within the class Ktedonobacteria, isolated from soil of volcanic Mt. Zao.</title>
        <authorList>
            <person name="Zheng Y."/>
            <person name="Wang C.M."/>
            <person name="Sakai Y."/>
            <person name="Abe K."/>
            <person name="Yokota A."/>
            <person name="Yabe S."/>
        </authorList>
    </citation>
    <scope>NUCLEOTIDE SEQUENCE [LARGE SCALE GENOMIC DNA]</scope>
    <source>
        <strain evidence="14 15">W12</strain>
    </source>
</reference>
<dbReference type="PRINTS" id="PR00300">
    <property type="entry name" value="CLPPROTEASEA"/>
</dbReference>
<evidence type="ECO:0000313" key="15">
    <source>
        <dbReference type="Proteomes" id="UP000326912"/>
    </source>
</evidence>
<dbReference type="Pfam" id="PF13177">
    <property type="entry name" value="DNA_pol3_delta2"/>
    <property type="match status" value="1"/>
</dbReference>
<dbReference type="Gene3D" id="1.10.8.60">
    <property type="match status" value="1"/>
</dbReference>
<dbReference type="NCBIfam" id="TIGR02397">
    <property type="entry name" value="dnaX_nterm"/>
    <property type="match status" value="1"/>
</dbReference>
<keyword evidence="15" id="KW-1185">Reference proteome</keyword>
<evidence type="ECO:0000313" key="14">
    <source>
        <dbReference type="EMBL" id="GER86381.1"/>
    </source>
</evidence>
<dbReference type="PANTHER" id="PTHR11669:SF0">
    <property type="entry name" value="PROTEIN STICHEL-LIKE 2"/>
    <property type="match status" value="1"/>
</dbReference>
<keyword evidence="5" id="KW-0479">Metal-binding</keyword>
<feature type="compositionally biased region" description="Low complexity" evidence="12">
    <location>
        <begin position="371"/>
        <end position="405"/>
    </location>
</feature>
<dbReference type="GO" id="GO:0003677">
    <property type="term" value="F:DNA binding"/>
    <property type="evidence" value="ECO:0007669"/>
    <property type="project" value="InterPro"/>
</dbReference>
<dbReference type="GO" id="GO:0046872">
    <property type="term" value="F:metal ion binding"/>
    <property type="evidence" value="ECO:0007669"/>
    <property type="project" value="UniProtKB-KW"/>
</dbReference>
<evidence type="ECO:0000256" key="12">
    <source>
        <dbReference type="SAM" id="MobiDB-lite"/>
    </source>
</evidence>
<evidence type="ECO:0000256" key="8">
    <source>
        <dbReference type="ARBA" id="ARBA00022840"/>
    </source>
</evidence>
<keyword evidence="2 11" id="KW-0808">Transferase</keyword>
<evidence type="ECO:0000256" key="4">
    <source>
        <dbReference type="ARBA" id="ARBA00022705"/>
    </source>
</evidence>
<dbReference type="InterPro" id="IPR050238">
    <property type="entry name" value="DNA_Rep/Repair_Clamp_Loader"/>
</dbReference>
<evidence type="ECO:0000256" key="3">
    <source>
        <dbReference type="ARBA" id="ARBA00022695"/>
    </source>
</evidence>
<dbReference type="InterPro" id="IPR045085">
    <property type="entry name" value="HLD_clamp_pol_III_gamma_tau"/>
</dbReference>
<feature type="region of interest" description="Disordered" evidence="12">
    <location>
        <begin position="366"/>
        <end position="443"/>
    </location>
</feature>
<dbReference type="InterPro" id="IPR012763">
    <property type="entry name" value="DNA_pol_III_sug/sutau_N"/>
</dbReference>
<evidence type="ECO:0000256" key="7">
    <source>
        <dbReference type="ARBA" id="ARBA00022833"/>
    </source>
</evidence>
<dbReference type="InterPro" id="IPR008921">
    <property type="entry name" value="DNA_pol3_clamp-load_cplx_C"/>
</dbReference>
<dbReference type="SMART" id="SM00382">
    <property type="entry name" value="AAA"/>
    <property type="match status" value="1"/>
</dbReference>
<keyword evidence="9 11" id="KW-0239">DNA-directed DNA polymerase</keyword>
<dbReference type="Pfam" id="PF12169">
    <property type="entry name" value="DNA_pol3_gamma3"/>
    <property type="match status" value="1"/>
</dbReference>
<organism evidence="14 15">
    <name type="scientific">Dictyobacter vulcani</name>
    <dbReference type="NCBI Taxonomy" id="2607529"/>
    <lineage>
        <taxon>Bacteria</taxon>
        <taxon>Bacillati</taxon>
        <taxon>Chloroflexota</taxon>
        <taxon>Ktedonobacteria</taxon>
        <taxon>Ktedonobacterales</taxon>
        <taxon>Dictyobacteraceae</taxon>
        <taxon>Dictyobacter</taxon>
    </lineage>
</organism>
<dbReference type="EC" id="2.7.7.7" evidence="11"/>
<dbReference type="GO" id="GO:0003887">
    <property type="term" value="F:DNA-directed DNA polymerase activity"/>
    <property type="evidence" value="ECO:0007669"/>
    <property type="project" value="UniProtKB-KW"/>
</dbReference>
<keyword evidence="8 11" id="KW-0067">ATP-binding</keyword>
<evidence type="ECO:0000256" key="2">
    <source>
        <dbReference type="ARBA" id="ARBA00022679"/>
    </source>
</evidence>
<dbReference type="AlphaFoldDB" id="A0A5J4KJP5"/>
<dbReference type="InterPro" id="IPR003593">
    <property type="entry name" value="AAA+_ATPase"/>
</dbReference>
<sequence>MASQSLYRKWRSQTFGDLVGQEPVIRTLKNALNSGNLAHAYLFTGPRGTGKTSMARLLAKTINCQNPQNGEPCNQCEQCREITVGSSFNVLEIDAASNRGIDSIRELREKVMMPPTTGKYKVYILDEAHMLTTEAFNALLKTLEEPPPHAIFVMATTDVHKMLPTVLSRCQRFDFKRFSLRQLVERLHFVAQQEHVELQTGAAELIARAAAGGMRDALSLLDQAMAYCGSIISLEQIQAMLGVADPRAIQKFILHIAELDGAGGLHLINELSEAGADLRQINIQVAEFWRAMMLARAGANIAEILDNTEDELKEIQQAARHFRLEELTECARIFAQNDLMQKGQGTPQLGLELAFLACLDIHRRSQDGSGSAVPAAPTRPSSSAPDSARPRVASPAVSYAAAPAAEIRTPSVKAEPMSSTRAEEREEFKASEPVQPPPEPAQFMPASIEAVPAPRPVDPVVTNPPEFTPPAPTMPVVEETVGGEASVVEEPPTMTLLEVKEKWELIRQRVRTRKDGPKIAALLGGYSILGIEGTSQLPVIVCKANADFHYKTLQNDSYYDAIRWSLKVELKTECNIRLLPPNANVSISTIPRPTIQAANTMLAPAPQQSARVEKPAAPVIPPPQPVSPPTQLPPVRPVEPPRSQASGNVAPPTPMESPLARSEVVRENTTIASANNGTRLQSMREHAESHPVVSELVRTFKAQIKDIHPK</sequence>
<dbReference type="Pfam" id="PF22608">
    <property type="entry name" value="DNAX_ATPase_lid"/>
    <property type="match status" value="1"/>
</dbReference>
<feature type="compositionally biased region" description="Basic and acidic residues" evidence="12">
    <location>
        <begin position="421"/>
        <end position="430"/>
    </location>
</feature>
<feature type="domain" description="AAA+ ATPase" evidence="13">
    <location>
        <begin position="37"/>
        <end position="188"/>
    </location>
</feature>
<evidence type="ECO:0000256" key="1">
    <source>
        <dbReference type="ARBA" id="ARBA00006360"/>
    </source>
</evidence>
<accession>A0A5J4KJP5</accession>
<keyword evidence="7" id="KW-0862">Zinc</keyword>
<comment type="subunit">
    <text evidence="11">DNA polymerase III contains a core (composed of alpha, epsilon and theta chains) that associates with a tau subunit. This core dimerizes to form the POLIII' complex. PolIII' associates with the gamma complex (composed of gamma, delta, delta', psi and chi chains) and with the beta chain to form the complete DNA polymerase III complex.</text>
</comment>
<keyword evidence="6 11" id="KW-0547">Nucleotide-binding</keyword>
<evidence type="ECO:0000259" key="13">
    <source>
        <dbReference type="SMART" id="SM00382"/>
    </source>
</evidence>
<dbReference type="FunFam" id="1.10.8.60:FF:000013">
    <property type="entry name" value="DNA polymerase III subunit gamma/tau"/>
    <property type="match status" value="1"/>
</dbReference>
<evidence type="ECO:0000256" key="9">
    <source>
        <dbReference type="ARBA" id="ARBA00022932"/>
    </source>
</evidence>
<evidence type="ECO:0000256" key="11">
    <source>
        <dbReference type="RuleBase" id="RU364063"/>
    </source>
</evidence>
<comment type="caution">
    <text evidence="14">The sequence shown here is derived from an EMBL/GenBank/DDBJ whole genome shotgun (WGS) entry which is preliminary data.</text>
</comment>
<feature type="region of interest" description="Disordered" evidence="12">
    <location>
        <begin position="604"/>
        <end position="691"/>
    </location>
</feature>
<protein>
    <recommendedName>
        <fullName evidence="11">DNA polymerase III subunit gamma/tau</fullName>
        <ecNumber evidence="11">2.7.7.7</ecNumber>
    </recommendedName>
</protein>
<evidence type="ECO:0000256" key="6">
    <source>
        <dbReference type="ARBA" id="ARBA00022741"/>
    </source>
</evidence>